<evidence type="ECO:0000313" key="3">
    <source>
        <dbReference type="EMBL" id="KUG25021.1"/>
    </source>
</evidence>
<reference evidence="3" key="1">
    <citation type="journal article" date="2015" name="Proc. Natl. Acad. Sci. U.S.A.">
        <title>Networks of energetic and metabolic interactions define dynamics in microbial communities.</title>
        <authorList>
            <person name="Embree M."/>
            <person name="Liu J.K."/>
            <person name="Al-Bassam M.M."/>
            <person name="Zengler K."/>
        </authorList>
    </citation>
    <scope>NUCLEOTIDE SEQUENCE</scope>
</reference>
<keyword evidence="1" id="KW-0238">DNA-binding</keyword>
<dbReference type="PANTHER" id="PTHR30204:SF58">
    <property type="entry name" value="HTH-TYPE TRANSCRIPTIONAL REGULATOR YFMP"/>
    <property type="match status" value="1"/>
</dbReference>
<dbReference type="InterPro" id="IPR000551">
    <property type="entry name" value="MerR-type_HTH_dom"/>
</dbReference>
<organism evidence="3">
    <name type="scientific">hydrocarbon metagenome</name>
    <dbReference type="NCBI Taxonomy" id="938273"/>
    <lineage>
        <taxon>unclassified sequences</taxon>
        <taxon>metagenomes</taxon>
        <taxon>ecological metagenomes</taxon>
    </lineage>
</organism>
<evidence type="ECO:0000259" key="2">
    <source>
        <dbReference type="PROSITE" id="PS50937"/>
    </source>
</evidence>
<dbReference type="Gene3D" id="1.10.1660.10">
    <property type="match status" value="1"/>
</dbReference>
<name>A0A0W8FVW9_9ZZZZ</name>
<dbReference type="InterPro" id="IPR047057">
    <property type="entry name" value="MerR_fam"/>
</dbReference>
<dbReference type="PANTHER" id="PTHR30204">
    <property type="entry name" value="REDOX-CYCLING DRUG-SENSING TRANSCRIPTIONAL ACTIVATOR SOXR"/>
    <property type="match status" value="1"/>
</dbReference>
<dbReference type="EMBL" id="LNQE01000781">
    <property type="protein sequence ID" value="KUG25021.1"/>
    <property type="molecule type" value="Genomic_DNA"/>
</dbReference>
<gene>
    <name evidence="3" type="ORF">ASZ90_005159</name>
</gene>
<dbReference type="SUPFAM" id="SSF46955">
    <property type="entry name" value="Putative DNA-binding domain"/>
    <property type="match status" value="1"/>
</dbReference>
<sequence length="147" mass="17068">MNLSEIKDKPFYPIRTAAELLGISVHTLRMYEREGLIIPHKTRGNQRSYSQADIDRIECIRRAINESKISINGIKTIYSLIPCWEVVQCAEEDRRNCKAYLGHTEPCWTYTHPNTTCENRDCRECEVYTNHSSCDQVKESIRKISGN</sequence>
<proteinExistence type="predicted"/>
<protein>
    <submittedName>
        <fullName evidence="3">Transcriptional regulator, merr family</fullName>
    </submittedName>
</protein>
<comment type="caution">
    <text evidence="3">The sequence shown here is derived from an EMBL/GenBank/DDBJ whole genome shotgun (WGS) entry which is preliminary data.</text>
</comment>
<dbReference type="AlphaFoldDB" id="A0A0W8FVW9"/>
<dbReference type="GO" id="GO:0003677">
    <property type="term" value="F:DNA binding"/>
    <property type="evidence" value="ECO:0007669"/>
    <property type="project" value="UniProtKB-KW"/>
</dbReference>
<dbReference type="PROSITE" id="PS50937">
    <property type="entry name" value="HTH_MERR_2"/>
    <property type="match status" value="1"/>
</dbReference>
<dbReference type="Pfam" id="PF13411">
    <property type="entry name" value="MerR_1"/>
    <property type="match status" value="1"/>
</dbReference>
<dbReference type="GO" id="GO:0003700">
    <property type="term" value="F:DNA-binding transcription factor activity"/>
    <property type="evidence" value="ECO:0007669"/>
    <property type="project" value="InterPro"/>
</dbReference>
<accession>A0A0W8FVW9</accession>
<dbReference type="PRINTS" id="PR00040">
    <property type="entry name" value="HTHMERR"/>
</dbReference>
<evidence type="ECO:0000256" key="1">
    <source>
        <dbReference type="ARBA" id="ARBA00023125"/>
    </source>
</evidence>
<dbReference type="SMART" id="SM00422">
    <property type="entry name" value="HTH_MERR"/>
    <property type="match status" value="1"/>
</dbReference>
<feature type="domain" description="HTH merR-type" evidence="2">
    <location>
        <begin position="11"/>
        <end position="80"/>
    </location>
</feature>
<dbReference type="InterPro" id="IPR009061">
    <property type="entry name" value="DNA-bd_dom_put_sf"/>
</dbReference>